<dbReference type="Proteomes" id="UP001159364">
    <property type="component" value="Unassembled WGS sequence"/>
</dbReference>
<evidence type="ECO:0000313" key="4">
    <source>
        <dbReference type="Proteomes" id="UP001159364"/>
    </source>
</evidence>
<dbReference type="Gene3D" id="2.40.70.10">
    <property type="entry name" value="Acid Proteases"/>
    <property type="match status" value="1"/>
</dbReference>
<dbReference type="SUPFAM" id="SSF50630">
    <property type="entry name" value="Acid proteases"/>
    <property type="match status" value="1"/>
</dbReference>
<dbReference type="InterPro" id="IPR032861">
    <property type="entry name" value="TAXi_N"/>
</dbReference>
<dbReference type="AlphaFoldDB" id="A0AAV8S4Q5"/>
<dbReference type="Pfam" id="PF14543">
    <property type="entry name" value="TAXi_N"/>
    <property type="match status" value="1"/>
</dbReference>
<gene>
    <name evidence="3" type="ORF">K2173_014441</name>
</gene>
<proteinExistence type="inferred from homology"/>
<reference evidence="3 4" key="1">
    <citation type="submission" date="2021-09" db="EMBL/GenBank/DDBJ databases">
        <title>Genomic insights and catalytic innovation underlie evolution of tropane alkaloids biosynthesis.</title>
        <authorList>
            <person name="Wang Y.-J."/>
            <person name="Tian T."/>
            <person name="Huang J.-P."/>
            <person name="Huang S.-X."/>
        </authorList>
    </citation>
    <scope>NUCLEOTIDE SEQUENCE [LARGE SCALE GENOMIC DNA]</scope>
    <source>
        <strain evidence="3">KIB-2018</strain>
        <tissue evidence="3">Leaf</tissue>
    </source>
</reference>
<evidence type="ECO:0000259" key="2">
    <source>
        <dbReference type="Pfam" id="PF14543"/>
    </source>
</evidence>
<comment type="caution">
    <text evidence="3">The sequence shown here is derived from an EMBL/GenBank/DDBJ whole genome shotgun (WGS) entry which is preliminary data.</text>
</comment>
<name>A0AAV8S4Q5_9ROSI</name>
<feature type="domain" description="Xylanase inhibitor N-terminal" evidence="2">
    <location>
        <begin position="6"/>
        <end position="78"/>
    </location>
</feature>
<evidence type="ECO:0000313" key="3">
    <source>
        <dbReference type="EMBL" id="KAJ8747063.1"/>
    </source>
</evidence>
<keyword evidence="4" id="KW-1185">Reference proteome</keyword>
<accession>A0AAV8S4Q5</accession>
<dbReference type="InterPro" id="IPR021109">
    <property type="entry name" value="Peptidase_aspartic_dom_sf"/>
</dbReference>
<evidence type="ECO:0000256" key="1">
    <source>
        <dbReference type="ARBA" id="ARBA00007447"/>
    </source>
</evidence>
<sequence>MEGANALYKPRRGNIVPPKDSFCTEVQRNHKAGDCETGQQCDYEIEYADHSSSMGVLARDEQHLMSTNRSLTKFKAVFG</sequence>
<dbReference type="EMBL" id="JAIWQS010000241">
    <property type="protein sequence ID" value="KAJ8747063.1"/>
    <property type="molecule type" value="Genomic_DNA"/>
</dbReference>
<comment type="similarity">
    <text evidence="1">Belongs to the peptidase A1 family.</text>
</comment>
<organism evidence="3 4">
    <name type="scientific">Erythroxylum novogranatense</name>
    <dbReference type="NCBI Taxonomy" id="1862640"/>
    <lineage>
        <taxon>Eukaryota</taxon>
        <taxon>Viridiplantae</taxon>
        <taxon>Streptophyta</taxon>
        <taxon>Embryophyta</taxon>
        <taxon>Tracheophyta</taxon>
        <taxon>Spermatophyta</taxon>
        <taxon>Magnoliopsida</taxon>
        <taxon>eudicotyledons</taxon>
        <taxon>Gunneridae</taxon>
        <taxon>Pentapetalae</taxon>
        <taxon>rosids</taxon>
        <taxon>fabids</taxon>
        <taxon>Malpighiales</taxon>
        <taxon>Erythroxylaceae</taxon>
        <taxon>Erythroxylum</taxon>
    </lineage>
</organism>
<protein>
    <recommendedName>
        <fullName evidence="2">Xylanase inhibitor N-terminal domain-containing protein</fullName>
    </recommendedName>
</protein>